<dbReference type="RefSeq" id="WP_163301107.1">
    <property type="nucleotide sequence ID" value="NZ_JAAGRQ010000013.1"/>
</dbReference>
<evidence type="ECO:0000256" key="9">
    <source>
        <dbReference type="ARBA" id="ARBA00023136"/>
    </source>
</evidence>
<dbReference type="GO" id="GO:0071555">
    <property type="term" value="P:cell wall organization"/>
    <property type="evidence" value="ECO:0007669"/>
    <property type="project" value="UniProtKB-KW"/>
</dbReference>
<evidence type="ECO:0000256" key="7">
    <source>
        <dbReference type="ARBA" id="ARBA00022984"/>
    </source>
</evidence>
<evidence type="ECO:0000256" key="10">
    <source>
        <dbReference type="ARBA" id="ARBA00023306"/>
    </source>
</evidence>
<evidence type="ECO:0000313" key="16">
    <source>
        <dbReference type="Proteomes" id="UP000469724"/>
    </source>
</evidence>
<keyword evidence="7 12" id="KW-0573">Peptidoglycan synthesis</keyword>
<feature type="binding site" evidence="14">
    <location>
        <position position="189"/>
    </location>
    <ligand>
        <name>Mg(2+)</name>
        <dbReference type="ChEBI" id="CHEBI:18420"/>
    </ligand>
</feature>
<dbReference type="EMBL" id="JAAGRQ010000013">
    <property type="protein sequence ID" value="NDY56051.1"/>
    <property type="molecule type" value="Genomic_DNA"/>
</dbReference>
<sequence length="358" mass="38583">MIYHLLVPLAGQFTALNVFRYITFRSAAAFMTALVLSILLGPRMIRWLTSVKCGQYIHEDVKTHQCKAGTPTMGGLLIAFSVMAAVLLWGDLTNEFVWLTLFVFAGFGVVGFVDDYLKVVKKKNKGLSVRAKIFGQLLVAGVAAVLLVTHPDYSTNLAVPFFKSVSPDLGLWYIAFAMLVMIGASNGVNITDGLDGLAIGPMIVAGGMFALFVYVAGHAQIAKYLQVMSVAGVGEVTVFCGALMGAGLGFLWFNAYPAQVFMGDVGSLSLGGVLGFLAVLCKQELLLVLVGGLFVAETVSVIIQVGYFKMSGGKRIFKMAPLHHHFELMGVPESKIIIRSWILSILLAFLALSTLKLR</sequence>
<feature type="transmembrane region" description="Helical" evidence="12">
    <location>
        <begin position="170"/>
        <end position="190"/>
    </location>
</feature>
<evidence type="ECO:0000256" key="2">
    <source>
        <dbReference type="ARBA" id="ARBA00005583"/>
    </source>
</evidence>
<comment type="subcellular location">
    <subcellularLocation>
        <location evidence="12">Cell membrane</location>
        <topology evidence="12">Multi-pass membrane protein</topology>
    </subcellularLocation>
    <subcellularLocation>
        <location evidence="1">Membrane</location>
        <topology evidence="1">Multi-pass membrane protein</topology>
    </subcellularLocation>
</comment>
<dbReference type="PROSITE" id="PS01348">
    <property type="entry name" value="MRAY_2"/>
    <property type="match status" value="1"/>
</dbReference>
<feature type="transmembrane region" description="Helical" evidence="12">
    <location>
        <begin position="236"/>
        <end position="253"/>
    </location>
</feature>
<dbReference type="InterPro" id="IPR018480">
    <property type="entry name" value="PNAcMuramoyl-5peptid_Trfase_CS"/>
</dbReference>
<evidence type="ECO:0000256" key="12">
    <source>
        <dbReference type="HAMAP-Rule" id="MF_00038"/>
    </source>
</evidence>
<keyword evidence="12 14" id="KW-0479">Metal-binding</keyword>
<keyword evidence="10 12" id="KW-0131">Cell cycle</keyword>
<feature type="transmembrane region" description="Helical" evidence="12">
    <location>
        <begin position="129"/>
        <end position="150"/>
    </location>
</feature>
<dbReference type="GO" id="GO:0009252">
    <property type="term" value="P:peptidoglycan biosynthetic process"/>
    <property type="evidence" value="ECO:0007669"/>
    <property type="project" value="UniProtKB-UniRule"/>
</dbReference>
<keyword evidence="16" id="KW-1185">Reference proteome</keyword>
<keyword evidence="11 12" id="KW-0961">Cell wall biogenesis/degradation</keyword>
<comment type="catalytic activity">
    <reaction evidence="12">
        <text>UDP-N-acetyl-alpha-D-muramoyl-L-alanyl-gamma-D-glutamyl-meso-2,6-diaminopimeloyl-D-alanyl-D-alanine + di-trans,octa-cis-undecaprenyl phosphate = di-trans,octa-cis-undecaprenyl diphospho-N-acetyl-alpha-D-muramoyl-L-alanyl-D-glutamyl-meso-2,6-diaminopimeloyl-D-alanyl-D-alanine + UMP</text>
        <dbReference type="Rhea" id="RHEA:28386"/>
        <dbReference type="ChEBI" id="CHEBI:57865"/>
        <dbReference type="ChEBI" id="CHEBI:60392"/>
        <dbReference type="ChEBI" id="CHEBI:61386"/>
        <dbReference type="ChEBI" id="CHEBI:61387"/>
        <dbReference type="EC" id="2.7.8.13"/>
    </reaction>
</comment>
<evidence type="ECO:0000256" key="6">
    <source>
        <dbReference type="ARBA" id="ARBA00022960"/>
    </source>
</evidence>
<comment type="function">
    <text evidence="12">Catalyzes the initial step of the lipid cycle reactions in the biosynthesis of the cell wall peptidoglycan: transfers peptidoglycan precursor phospho-MurNAc-pentapeptide from UDP-MurNAc-pentapeptide onto the lipid carrier undecaprenyl phosphate, yielding undecaprenyl-pyrophosphoryl-MurNAc-pentapeptide, known as lipid I.</text>
</comment>
<keyword evidence="12 14" id="KW-0460">Magnesium</keyword>
<name>A0A7K3NIM1_9BACT</name>
<dbReference type="GO" id="GO:0008360">
    <property type="term" value="P:regulation of cell shape"/>
    <property type="evidence" value="ECO:0007669"/>
    <property type="project" value="UniProtKB-KW"/>
</dbReference>
<evidence type="ECO:0000256" key="8">
    <source>
        <dbReference type="ARBA" id="ARBA00022989"/>
    </source>
</evidence>
<comment type="similarity">
    <text evidence="2 12">Belongs to the glycosyltransferase 4 family. MraY subfamily.</text>
</comment>
<comment type="cofactor">
    <cofactor evidence="12 14">
        <name>Mg(2+)</name>
        <dbReference type="ChEBI" id="CHEBI:18420"/>
    </cofactor>
</comment>
<dbReference type="NCBIfam" id="TIGR00445">
    <property type="entry name" value="mraY"/>
    <property type="match status" value="1"/>
</dbReference>
<dbReference type="EC" id="2.7.8.13" evidence="12 13"/>
<dbReference type="AlphaFoldDB" id="A0A7K3NIM1"/>
<keyword evidence="6 12" id="KW-0133">Cell shape</keyword>
<dbReference type="InterPro" id="IPR003524">
    <property type="entry name" value="PNAcMuramoyl-5peptid_Trfase"/>
</dbReference>
<evidence type="ECO:0000256" key="13">
    <source>
        <dbReference type="NCBIfam" id="TIGR00445"/>
    </source>
</evidence>
<feature type="transmembrane region" description="Helical" evidence="12">
    <location>
        <begin position="18"/>
        <end position="40"/>
    </location>
</feature>
<evidence type="ECO:0000256" key="11">
    <source>
        <dbReference type="ARBA" id="ARBA00023316"/>
    </source>
</evidence>
<feature type="transmembrane region" description="Helical" evidence="12">
    <location>
        <begin position="96"/>
        <end position="117"/>
    </location>
</feature>
<dbReference type="GO" id="GO:0008963">
    <property type="term" value="F:phospho-N-acetylmuramoyl-pentapeptide-transferase activity"/>
    <property type="evidence" value="ECO:0007669"/>
    <property type="project" value="UniProtKB-UniRule"/>
</dbReference>
<feature type="transmembrane region" description="Helical" evidence="12">
    <location>
        <begin position="72"/>
        <end position="90"/>
    </location>
</feature>
<feature type="transmembrane region" description="Helical" evidence="12">
    <location>
        <begin position="197"/>
        <end position="216"/>
    </location>
</feature>
<dbReference type="UniPathway" id="UPA00219"/>
<dbReference type="Pfam" id="PF10555">
    <property type="entry name" value="MraY_sig1"/>
    <property type="match status" value="1"/>
</dbReference>
<gene>
    <name evidence="12" type="primary">mraY</name>
    <name evidence="15" type="ORF">G3N56_04735</name>
</gene>
<keyword evidence="4 12" id="KW-0808">Transferase</keyword>
<protein>
    <recommendedName>
        <fullName evidence="12 13">Phospho-N-acetylmuramoyl-pentapeptide-transferase</fullName>
        <ecNumber evidence="12 13">2.7.8.13</ecNumber>
    </recommendedName>
    <alternativeName>
        <fullName evidence="12">UDP-MurNAc-pentapeptide phosphotransferase</fullName>
    </alternativeName>
</protein>
<keyword evidence="9 12" id="KW-0472">Membrane</keyword>
<keyword evidence="3 12" id="KW-0132">Cell division</keyword>
<comment type="caution">
    <text evidence="15">The sequence shown here is derived from an EMBL/GenBank/DDBJ whole genome shotgun (WGS) entry which is preliminary data.</text>
</comment>
<feature type="transmembrane region" description="Helical" evidence="12">
    <location>
        <begin position="286"/>
        <end position="308"/>
    </location>
</feature>
<keyword evidence="5 12" id="KW-0812">Transmembrane</keyword>
<dbReference type="Pfam" id="PF00953">
    <property type="entry name" value="Glycos_transf_4"/>
    <property type="match status" value="1"/>
</dbReference>
<accession>A0A7K3NIM1</accession>
<keyword evidence="8 12" id="KW-1133">Transmembrane helix</keyword>
<evidence type="ECO:0000313" key="15">
    <source>
        <dbReference type="EMBL" id="NDY56051.1"/>
    </source>
</evidence>
<dbReference type="CDD" id="cd06852">
    <property type="entry name" value="GT_MraY"/>
    <property type="match status" value="1"/>
</dbReference>
<dbReference type="GO" id="GO:0046872">
    <property type="term" value="F:metal ion binding"/>
    <property type="evidence" value="ECO:0007669"/>
    <property type="project" value="UniProtKB-KW"/>
</dbReference>
<evidence type="ECO:0000256" key="1">
    <source>
        <dbReference type="ARBA" id="ARBA00004141"/>
    </source>
</evidence>
<evidence type="ECO:0000256" key="5">
    <source>
        <dbReference type="ARBA" id="ARBA00022692"/>
    </source>
</evidence>
<dbReference type="InterPro" id="IPR000715">
    <property type="entry name" value="Glycosyl_transferase_4"/>
</dbReference>
<dbReference type="HAMAP" id="MF_00038">
    <property type="entry name" value="MraY"/>
    <property type="match status" value="1"/>
</dbReference>
<feature type="transmembrane region" description="Helical" evidence="12">
    <location>
        <begin position="260"/>
        <end position="280"/>
    </location>
</feature>
<dbReference type="PANTHER" id="PTHR22926">
    <property type="entry name" value="PHOSPHO-N-ACETYLMURAMOYL-PENTAPEPTIDE-TRANSFERASE"/>
    <property type="match status" value="1"/>
</dbReference>
<reference evidence="15 16" key="1">
    <citation type="submission" date="2020-02" db="EMBL/GenBank/DDBJ databases">
        <title>Comparative genomics of sulfur disproportionating microorganisms.</title>
        <authorList>
            <person name="Ward L.M."/>
            <person name="Bertran E."/>
            <person name="Johnston D.T."/>
        </authorList>
    </citation>
    <scope>NUCLEOTIDE SEQUENCE [LARGE SCALE GENOMIC DNA]</scope>
    <source>
        <strain evidence="15 16">DSM 3696</strain>
    </source>
</reference>
<dbReference type="GO" id="GO:0005886">
    <property type="term" value="C:plasma membrane"/>
    <property type="evidence" value="ECO:0007669"/>
    <property type="project" value="UniProtKB-SubCell"/>
</dbReference>
<proteinExistence type="inferred from homology"/>
<dbReference type="PANTHER" id="PTHR22926:SF5">
    <property type="entry name" value="PHOSPHO-N-ACETYLMURAMOYL-PENTAPEPTIDE-TRANSFERASE HOMOLOG"/>
    <property type="match status" value="1"/>
</dbReference>
<evidence type="ECO:0000256" key="3">
    <source>
        <dbReference type="ARBA" id="ARBA00022618"/>
    </source>
</evidence>
<feature type="binding site" evidence="14">
    <location>
        <position position="264"/>
    </location>
    <ligand>
        <name>Mg(2+)</name>
        <dbReference type="ChEBI" id="CHEBI:18420"/>
    </ligand>
</feature>
<dbReference type="GO" id="GO:0051301">
    <property type="term" value="P:cell division"/>
    <property type="evidence" value="ECO:0007669"/>
    <property type="project" value="UniProtKB-KW"/>
</dbReference>
<feature type="transmembrane region" description="Helical" evidence="12">
    <location>
        <begin position="336"/>
        <end position="355"/>
    </location>
</feature>
<keyword evidence="12" id="KW-1003">Cell membrane</keyword>
<organism evidence="15 16">
    <name type="scientific">Desulfolutivibrio sulfodismutans</name>
    <dbReference type="NCBI Taxonomy" id="63561"/>
    <lineage>
        <taxon>Bacteria</taxon>
        <taxon>Pseudomonadati</taxon>
        <taxon>Thermodesulfobacteriota</taxon>
        <taxon>Desulfovibrionia</taxon>
        <taxon>Desulfovibrionales</taxon>
        <taxon>Desulfovibrionaceae</taxon>
        <taxon>Desulfolutivibrio</taxon>
    </lineage>
</organism>
<dbReference type="Proteomes" id="UP000469724">
    <property type="component" value="Unassembled WGS sequence"/>
</dbReference>
<evidence type="ECO:0000256" key="4">
    <source>
        <dbReference type="ARBA" id="ARBA00022679"/>
    </source>
</evidence>
<comment type="pathway">
    <text evidence="12">Cell wall biogenesis; peptidoglycan biosynthesis.</text>
</comment>
<evidence type="ECO:0000256" key="14">
    <source>
        <dbReference type="PIRSR" id="PIRSR600715-1"/>
    </source>
</evidence>